<reference evidence="1" key="1">
    <citation type="submission" date="2020-08" db="EMBL/GenBank/DDBJ databases">
        <title>Multicomponent nature underlies the extraordinary mechanical properties of spider dragline silk.</title>
        <authorList>
            <person name="Kono N."/>
            <person name="Nakamura H."/>
            <person name="Mori M."/>
            <person name="Yoshida Y."/>
            <person name="Ohtoshi R."/>
            <person name="Malay A.D."/>
            <person name="Moran D.A.P."/>
            <person name="Tomita M."/>
            <person name="Numata K."/>
            <person name="Arakawa K."/>
        </authorList>
    </citation>
    <scope>NUCLEOTIDE SEQUENCE</scope>
</reference>
<sequence length="93" mass="10491">MDVLWTNHVAVYGVGWFSQTLNDASQTQCAVLRFEMRLSYPSPPCAQFACPHVKWCTKVDAIDLVGSSSPPTSNGHISALQLFDFVQQDYRFY</sequence>
<dbReference type="EMBL" id="BMAU01021373">
    <property type="protein sequence ID" value="GFY25958.1"/>
    <property type="molecule type" value="Genomic_DNA"/>
</dbReference>
<evidence type="ECO:0000313" key="1">
    <source>
        <dbReference type="EMBL" id="GFY25958.1"/>
    </source>
</evidence>
<proteinExistence type="predicted"/>
<dbReference type="Proteomes" id="UP000887159">
    <property type="component" value="Unassembled WGS sequence"/>
</dbReference>
<gene>
    <name evidence="1" type="ORF">TNCV_1917081</name>
</gene>
<comment type="caution">
    <text evidence="1">The sequence shown here is derived from an EMBL/GenBank/DDBJ whole genome shotgun (WGS) entry which is preliminary data.</text>
</comment>
<accession>A0A8X6W0E3</accession>
<protein>
    <submittedName>
        <fullName evidence="1">Uncharacterized protein</fullName>
    </submittedName>
</protein>
<name>A0A8X6W0E3_TRICX</name>
<evidence type="ECO:0000313" key="2">
    <source>
        <dbReference type="Proteomes" id="UP000887159"/>
    </source>
</evidence>
<organism evidence="1 2">
    <name type="scientific">Trichonephila clavipes</name>
    <name type="common">Golden silk orbweaver</name>
    <name type="synonym">Nephila clavipes</name>
    <dbReference type="NCBI Taxonomy" id="2585209"/>
    <lineage>
        <taxon>Eukaryota</taxon>
        <taxon>Metazoa</taxon>
        <taxon>Ecdysozoa</taxon>
        <taxon>Arthropoda</taxon>
        <taxon>Chelicerata</taxon>
        <taxon>Arachnida</taxon>
        <taxon>Araneae</taxon>
        <taxon>Araneomorphae</taxon>
        <taxon>Entelegynae</taxon>
        <taxon>Araneoidea</taxon>
        <taxon>Nephilidae</taxon>
        <taxon>Trichonephila</taxon>
    </lineage>
</organism>
<dbReference type="AlphaFoldDB" id="A0A8X6W0E3"/>
<keyword evidence="2" id="KW-1185">Reference proteome</keyword>